<keyword evidence="4 6" id="KW-0472">Membrane</keyword>
<name>A0A3D8IP41_9HELI</name>
<protein>
    <submittedName>
        <fullName evidence="7">CvpA family protein</fullName>
    </submittedName>
</protein>
<dbReference type="PANTHER" id="PTHR37306:SF1">
    <property type="entry name" value="COLICIN V PRODUCTION PROTEIN"/>
    <property type="match status" value="1"/>
</dbReference>
<proteinExistence type="predicted"/>
<evidence type="ECO:0000256" key="5">
    <source>
        <dbReference type="SAM" id="Coils"/>
    </source>
</evidence>
<dbReference type="Proteomes" id="UP000256379">
    <property type="component" value="Unassembled WGS sequence"/>
</dbReference>
<keyword evidence="5" id="KW-0175">Coiled coil</keyword>
<organism evidence="7 8">
    <name type="scientific">Helicobacter didelphidarum</name>
    <dbReference type="NCBI Taxonomy" id="2040648"/>
    <lineage>
        <taxon>Bacteria</taxon>
        <taxon>Pseudomonadati</taxon>
        <taxon>Campylobacterota</taxon>
        <taxon>Epsilonproteobacteria</taxon>
        <taxon>Campylobacterales</taxon>
        <taxon>Helicobacteraceae</taxon>
        <taxon>Helicobacter</taxon>
    </lineage>
</organism>
<dbReference type="AlphaFoldDB" id="A0A3D8IP41"/>
<dbReference type="GO" id="GO:0009403">
    <property type="term" value="P:toxin biosynthetic process"/>
    <property type="evidence" value="ECO:0007669"/>
    <property type="project" value="InterPro"/>
</dbReference>
<evidence type="ECO:0000256" key="2">
    <source>
        <dbReference type="ARBA" id="ARBA00022692"/>
    </source>
</evidence>
<evidence type="ECO:0000256" key="1">
    <source>
        <dbReference type="ARBA" id="ARBA00004141"/>
    </source>
</evidence>
<feature type="transmembrane region" description="Helical" evidence="6">
    <location>
        <begin position="6"/>
        <end position="23"/>
    </location>
</feature>
<evidence type="ECO:0000313" key="7">
    <source>
        <dbReference type="EMBL" id="RDU66374.1"/>
    </source>
</evidence>
<dbReference type="PANTHER" id="PTHR37306">
    <property type="entry name" value="COLICIN V PRODUCTION PROTEIN"/>
    <property type="match status" value="1"/>
</dbReference>
<evidence type="ECO:0000256" key="6">
    <source>
        <dbReference type="SAM" id="Phobius"/>
    </source>
</evidence>
<dbReference type="EMBL" id="NXLQ01000005">
    <property type="protein sequence ID" value="RDU66374.1"/>
    <property type="molecule type" value="Genomic_DNA"/>
</dbReference>
<evidence type="ECO:0000256" key="4">
    <source>
        <dbReference type="ARBA" id="ARBA00023136"/>
    </source>
</evidence>
<comment type="subcellular location">
    <subcellularLocation>
        <location evidence="1">Membrane</location>
        <topology evidence="1">Multi-pass membrane protein</topology>
    </subcellularLocation>
</comment>
<dbReference type="GO" id="GO:0016020">
    <property type="term" value="C:membrane"/>
    <property type="evidence" value="ECO:0007669"/>
    <property type="project" value="UniProtKB-SubCell"/>
</dbReference>
<evidence type="ECO:0000313" key="8">
    <source>
        <dbReference type="Proteomes" id="UP000256379"/>
    </source>
</evidence>
<dbReference type="InterPro" id="IPR003825">
    <property type="entry name" value="Colicin-V_CvpA"/>
</dbReference>
<feature type="transmembrane region" description="Helical" evidence="6">
    <location>
        <begin position="35"/>
        <end position="55"/>
    </location>
</feature>
<dbReference type="Pfam" id="PF02674">
    <property type="entry name" value="Colicin_V"/>
    <property type="match status" value="1"/>
</dbReference>
<sequence length="199" mass="22405">MTTANYIDIGILIIILLLGIRGLKNGLIHEIMGVIGIVLGIFIASKYCLQVGHYLKLAGLDFENETIIWTLAFILILSCIWIAFLVVGAFISRFVIIMPELAIVNYFGGYVFAALKYFVLLCIFVYALSQIGFLKTPINDYMKDTKSYPIIMEISQKIMSLDAIEELKKDIQQKEKEAQEAINKKIKQKASDISKALTK</sequence>
<dbReference type="OrthoDB" id="5325224at2"/>
<keyword evidence="8" id="KW-1185">Reference proteome</keyword>
<keyword evidence="2 6" id="KW-0812">Transmembrane</keyword>
<dbReference type="RefSeq" id="WP_115542722.1">
    <property type="nucleotide sequence ID" value="NZ_NXLQ01000005.1"/>
</dbReference>
<feature type="transmembrane region" description="Helical" evidence="6">
    <location>
        <begin position="103"/>
        <end position="128"/>
    </location>
</feature>
<keyword evidence="3 6" id="KW-1133">Transmembrane helix</keyword>
<gene>
    <name evidence="7" type="ORF">CQA53_03920</name>
</gene>
<comment type="caution">
    <text evidence="7">The sequence shown here is derived from an EMBL/GenBank/DDBJ whole genome shotgun (WGS) entry which is preliminary data.</text>
</comment>
<feature type="transmembrane region" description="Helical" evidence="6">
    <location>
        <begin position="67"/>
        <end position="91"/>
    </location>
</feature>
<feature type="coiled-coil region" evidence="5">
    <location>
        <begin position="157"/>
        <end position="191"/>
    </location>
</feature>
<accession>A0A3D8IP41</accession>
<reference evidence="7 8" key="1">
    <citation type="submission" date="2018-04" db="EMBL/GenBank/DDBJ databases">
        <title>Novel Campyloabacter and Helicobacter Species and Strains.</title>
        <authorList>
            <person name="Mannion A.J."/>
            <person name="Shen Z."/>
            <person name="Fox J.G."/>
        </authorList>
    </citation>
    <scope>NUCLEOTIDE SEQUENCE [LARGE SCALE GENOMIC DNA]</scope>
    <source>
        <strain evidence="7 8">MIT 17-337</strain>
    </source>
</reference>
<evidence type="ECO:0000256" key="3">
    <source>
        <dbReference type="ARBA" id="ARBA00022989"/>
    </source>
</evidence>